<evidence type="ECO:0000256" key="2">
    <source>
        <dbReference type="RuleBase" id="RU003457"/>
    </source>
</evidence>
<dbReference type="InterPro" id="IPR011051">
    <property type="entry name" value="RmlC_Cupin_sf"/>
</dbReference>
<dbReference type="Proteomes" id="UP001562065">
    <property type="component" value="Unassembled WGS sequence"/>
</dbReference>
<dbReference type="InterPro" id="IPR003829">
    <property type="entry name" value="Pirin_N_dom"/>
</dbReference>
<evidence type="ECO:0000313" key="5">
    <source>
        <dbReference type="EMBL" id="MEY1662693.1"/>
    </source>
</evidence>
<keyword evidence="6" id="KW-1185">Reference proteome</keyword>
<dbReference type="SUPFAM" id="SSF51182">
    <property type="entry name" value="RmlC-like cupins"/>
    <property type="match status" value="1"/>
</dbReference>
<dbReference type="Gene3D" id="2.60.120.10">
    <property type="entry name" value="Jelly Rolls"/>
    <property type="match status" value="1"/>
</dbReference>
<dbReference type="Pfam" id="PF05726">
    <property type="entry name" value="Pirin_C"/>
    <property type="match status" value="1"/>
</dbReference>
<dbReference type="PANTHER" id="PTHR13903">
    <property type="entry name" value="PIRIN-RELATED"/>
    <property type="match status" value="1"/>
</dbReference>
<protein>
    <submittedName>
        <fullName evidence="5">Pirin family protein</fullName>
    </submittedName>
</protein>
<dbReference type="CDD" id="cd02909">
    <property type="entry name" value="cupin_pirin_N"/>
    <property type="match status" value="1"/>
</dbReference>
<gene>
    <name evidence="5" type="ORF">AB5I84_11085</name>
</gene>
<dbReference type="EMBL" id="JBGCUO010000001">
    <property type="protein sequence ID" value="MEY1662693.1"/>
    <property type="molecule type" value="Genomic_DNA"/>
</dbReference>
<reference evidence="5 6" key="1">
    <citation type="submission" date="2024-07" db="EMBL/GenBank/DDBJ databases">
        <authorList>
            <person name="Ren Q."/>
        </authorList>
    </citation>
    <scope>NUCLEOTIDE SEQUENCE [LARGE SCALE GENOMIC DNA]</scope>
    <source>
        <strain evidence="5 6">REN37</strain>
    </source>
</reference>
<evidence type="ECO:0000256" key="1">
    <source>
        <dbReference type="ARBA" id="ARBA00008416"/>
    </source>
</evidence>
<dbReference type="InterPro" id="IPR014710">
    <property type="entry name" value="RmlC-like_jellyroll"/>
</dbReference>
<evidence type="ECO:0000313" key="6">
    <source>
        <dbReference type="Proteomes" id="UP001562065"/>
    </source>
</evidence>
<dbReference type="InterPro" id="IPR008778">
    <property type="entry name" value="Pirin_C_dom"/>
</dbReference>
<comment type="caution">
    <text evidence="5">The sequence shown here is derived from an EMBL/GenBank/DDBJ whole genome shotgun (WGS) entry which is preliminary data.</text>
</comment>
<name>A0ABV4AIN3_9GAMM</name>
<organism evidence="5 6">
    <name type="scientific">Isoalcanivorax beigongshangi</name>
    <dbReference type="NCBI Taxonomy" id="3238810"/>
    <lineage>
        <taxon>Bacteria</taxon>
        <taxon>Pseudomonadati</taxon>
        <taxon>Pseudomonadota</taxon>
        <taxon>Gammaproteobacteria</taxon>
        <taxon>Oceanospirillales</taxon>
        <taxon>Alcanivoracaceae</taxon>
        <taxon>Isoalcanivorax</taxon>
    </lineage>
</organism>
<comment type="similarity">
    <text evidence="1 2">Belongs to the pirin family.</text>
</comment>
<dbReference type="Pfam" id="PF02678">
    <property type="entry name" value="Pirin"/>
    <property type="match status" value="1"/>
</dbReference>
<dbReference type="CDD" id="cd02247">
    <property type="entry name" value="cupin_pirin_C"/>
    <property type="match status" value="1"/>
</dbReference>
<dbReference type="RefSeq" id="WP_369455922.1">
    <property type="nucleotide sequence ID" value="NZ_JBGCUO010000001.1"/>
</dbReference>
<evidence type="ECO:0000259" key="4">
    <source>
        <dbReference type="Pfam" id="PF05726"/>
    </source>
</evidence>
<evidence type="ECO:0000259" key="3">
    <source>
        <dbReference type="Pfam" id="PF02678"/>
    </source>
</evidence>
<feature type="domain" description="Pirin C-terminal" evidence="4">
    <location>
        <begin position="195"/>
        <end position="291"/>
    </location>
</feature>
<sequence length="319" mass="34850">MSTDLAMTPGEYAQCPNAPRQHCAIPLAARQSILGEGMRIRRLLPHTDKRMIGAWCFFDHAGPVDVSDGPGVRVGPHPHTGLQTFSWMVDGEILHRDSLGYKQLLTQGQVNLMTAGKGISHSEESPEISARSATLQLAQFWIALPDDKRFIEPAFEHYATLPKWEQDGATITLLVGDWLGQQSPVAVHTPLLGADLTSQGATTLTLPLEPGFEYGIAVLTGSAQVDEHALEPGTLLYLGKDRSGFTLEIKEASQIILIGGEPFGEDILLYWNFVARNADEVRGFIEQWEQGDQFGTVVGFEGASLKAPPLADNVRLKQK</sequence>
<dbReference type="PIRSF" id="PIRSF006232">
    <property type="entry name" value="Pirin"/>
    <property type="match status" value="1"/>
</dbReference>
<dbReference type="InterPro" id="IPR012093">
    <property type="entry name" value="Pirin"/>
</dbReference>
<dbReference type="PANTHER" id="PTHR13903:SF8">
    <property type="entry name" value="PIRIN"/>
    <property type="match status" value="1"/>
</dbReference>
<accession>A0ABV4AIN3</accession>
<feature type="domain" description="Pirin N-terminal" evidence="3">
    <location>
        <begin position="38"/>
        <end position="142"/>
    </location>
</feature>
<proteinExistence type="inferred from homology"/>